<gene>
    <name evidence="1" type="ORF">BYL167_LOCUS37025</name>
    <name evidence="2" type="ORF">GIL414_LOCUS45921</name>
    <name evidence="3" type="ORF">SMN809_LOCUS51242</name>
</gene>
<sequence>TSNTDNEQHLLTYKLDEFAGSTGLQCGSIYTADWSKTWIHSSRRLIMTASI</sequence>
<dbReference type="Proteomes" id="UP000676336">
    <property type="component" value="Unassembled WGS sequence"/>
</dbReference>
<evidence type="ECO:0000313" key="1">
    <source>
        <dbReference type="EMBL" id="CAF4523866.1"/>
    </source>
</evidence>
<comment type="caution">
    <text evidence="1">The sequence shown here is derived from an EMBL/GenBank/DDBJ whole genome shotgun (WGS) entry which is preliminary data.</text>
</comment>
<feature type="non-terminal residue" evidence="1">
    <location>
        <position position="1"/>
    </location>
</feature>
<dbReference type="EMBL" id="CAJOBJ010142727">
    <property type="protein sequence ID" value="CAF4770351.1"/>
    <property type="molecule type" value="Genomic_DNA"/>
</dbReference>
<protein>
    <submittedName>
        <fullName evidence="1">Uncharacterized protein</fullName>
    </submittedName>
</protein>
<evidence type="ECO:0000313" key="2">
    <source>
        <dbReference type="EMBL" id="CAF4770351.1"/>
    </source>
</evidence>
<dbReference type="Proteomes" id="UP000681967">
    <property type="component" value="Unassembled WGS sequence"/>
</dbReference>
<accession>A0A8S2Y1X0</accession>
<reference evidence="1" key="1">
    <citation type="submission" date="2021-02" db="EMBL/GenBank/DDBJ databases">
        <authorList>
            <person name="Nowell W R."/>
        </authorList>
    </citation>
    <scope>NUCLEOTIDE SEQUENCE</scope>
</reference>
<evidence type="ECO:0000313" key="4">
    <source>
        <dbReference type="Proteomes" id="UP000681967"/>
    </source>
</evidence>
<dbReference type="AlphaFoldDB" id="A0A8S2Y1X0"/>
<name>A0A8S2Y1X0_9BILA</name>
<dbReference type="EMBL" id="CAJOBH010082548">
    <property type="protein sequence ID" value="CAF4523866.1"/>
    <property type="molecule type" value="Genomic_DNA"/>
</dbReference>
<evidence type="ECO:0000313" key="3">
    <source>
        <dbReference type="EMBL" id="CAF4890299.1"/>
    </source>
</evidence>
<dbReference type="Proteomes" id="UP000681720">
    <property type="component" value="Unassembled WGS sequence"/>
</dbReference>
<organism evidence="1 4">
    <name type="scientific">Rotaria magnacalcarata</name>
    <dbReference type="NCBI Taxonomy" id="392030"/>
    <lineage>
        <taxon>Eukaryota</taxon>
        <taxon>Metazoa</taxon>
        <taxon>Spiralia</taxon>
        <taxon>Gnathifera</taxon>
        <taxon>Rotifera</taxon>
        <taxon>Eurotatoria</taxon>
        <taxon>Bdelloidea</taxon>
        <taxon>Philodinida</taxon>
        <taxon>Philodinidae</taxon>
        <taxon>Rotaria</taxon>
    </lineage>
</organism>
<dbReference type="EMBL" id="CAJOBI010171341">
    <property type="protein sequence ID" value="CAF4890299.1"/>
    <property type="molecule type" value="Genomic_DNA"/>
</dbReference>
<proteinExistence type="predicted"/>